<protein>
    <recommendedName>
        <fullName evidence="3">DUF1840 domain-containing protein</fullName>
    </recommendedName>
</protein>
<accession>A0A0W0TGJ9</accession>
<organism evidence="1 2">
    <name type="scientific">Legionella erythra</name>
    <dbReference type="NCBI Taxonomy" id="448"/>
    <lineage>
        <taxon>Bacteria</taxon>
        <taxon>Pseudomonadati</taxon>
        <taxon>Pseudomonadota</taxon>
        <taxon>Gammaproteobacteria</taxon>
        <taxon>Legionellales</taxon>
        <taxon>Legionellaceae</taxon>
        <taxon>Legionella</taxon>
    </lineage>
</organism>
<dbReference type="RefSeq" id="WP_058527615.1">
    <property type="nucleotide sequence ID" value="NZ_CAAAHY010000003.1"/>
</dbReference>
<dbReference type="STRING" id="448.Lery_2524"/>
<name>A0A0W0TGJ9_LEGER</name>
<evidence type="ECO:0008006" key="3">
    <source>
        <dbReference type="Google" id="ProtNLM"/>
    </source>
</evidence>
<dbReference type="AlphaFoldDB" id="A0A0W0TGJ9"/>
<reference evidence="1 2" key="1">
    <citation type="submission" date="2015-11" db="EMBL/GenBank/DDBJ databases">
        <title>Genomic analysis of 38 Legionella species identifies large and diverse effector repertoires.</title>
        <authorList>
            <person name="Burstein D."/>
            <person name="Amaro F."/>
            <person name="Zusman T."/>
            <person name="Lifshitz Z."/>
            <person name="Cohen O."/>
            <person name="Gilbert J.A."/>
            <person name="Pupko T."/>
            <person name="Shuman H.A."/>
            <person name="Segal G."/>
        </authorList>
    </citation>
    <scope>NUCLEOTIDE SEQUENCE [LARGE SCALE GENOMIC DNA]</scope>
    <source>
        <strain evidence="1 2">SE-32A-C8</strain>
    </source>
</reference>
<keyword evidence="2" id="KW-1185">Reference proteome</keyword>
<dbReference type="PATRIC" id="fig|448.7.peg.2650"/>
<comment type="caution">
    <text evidence="1">The sequence shown here is derived from an EMBL/GenBank/DDBJ whole genome shotgun (WGS) entry which is preliminary data.</text>
</comment>
<dbReference type="EMBL" id="LNYA01000034">
    <property type="protein sequence ID" value="KTC94357.1"/>
    <property type="molecule type" value="Genomic_DNA"/>
</dbReference>
<dbReference type="Proteomes" id="UP000054773">
    <property type="component" value="Unassembled WGS sequence"/>
</dbReference>
<dbReference type="InterPro" id="IPR014991">
    <property type="entry name" value="DUF1840"/>
</dbReference>
<evidence type="ECO:0000313" key="2">
    <source>
        <dbReference type="Proteomes" id="UP000054773"/>
    </source>
</evidence>
<evidence type="ECO:0000313" key="1">
    <source>
        <dbReference type="EMBL" id="KTC94357.1"/>
    </source>
</evidence>
<gene>
    <name evidence="1" type="ORF">Lery_2524</name>
</gene>
<proteinExistence type="predicted"/>
<dbReference type="OrthoDB" id="5625523at2"/>
<sequence length="99" mass="11047">MLVKFKSDAYENITMLGDIAQRLLKMMGHSGIVPGAMVADEIPQALKHLKEAIDREQNNNPLSPEEDDDQVSLANRAYPLVQLLTAAAKKNCNVRWDKV</sequence>
<dbReference type="Pfam" id="PF08895">
    <property type="entry name" value="DUF1840"/>
    <property type="match status" value="1"/>
</dbReference>